<evidence type="ECO:0000256" key="16">
    <source>
        <dbReference type="PROSITE-ProRule" id="PRU00047"/>
    </source>
</evidence>
<feature type="domain" description="CCHC-type" evidence="18">
    <location>
        <begin position="274"/>
        <end position="287"/>
    </location>
</feature>
<comment type="subunit">
    <text evidence="15">Interacts with RAI1; the interaction is direct, stabilizes RAT1 protein structure and may stimulate its exoribonuclease activity. The interaction also stimulates RAI1 pyrophosphohydrolase activity, probably by recruiting it to mRNA substrates.</text>
</comment>
<evidence type="ECO:0000256" key="9">
    <source>
        <dbReference type="ARBA" id="ARBA00022839"/>
    </source>
</evidence>
<evidence type="ECO:0000256" key="5">
    <source>
        <dbReference type="ARBA" id="ARBA00022552"/>
    </source>
</evidence>
<dbReference type="FunFam" id="3.40.50.12390:FF:000003">
    <property type="entry name" value="5'-3' exoribonuclease"/>
    <property type="match status" value="1"/>
</dbReference>
<reference evidence="19" key="1">
    <citation type="submission" date="2021-06" db="EMBL/GenBank/DDBJ databases">
        <authorList>
            <person name="Kallberg Y."/>
            <person name="Tangrot J."/>
            <person name="Rosling A."/>
        </authorList>
    </citation>
    <scope>NUCLEOTIDE SEQUENCE</scope>
    <source>
        <strain evidence="19">FL130A</strain>
    </source>
</reference>
<dbReference type="CDD" id="cd18673">
    <property type="entry name" value="PIN_XRN1-2-like"/>
    <property type="match status" value="1"/>
</dbReference>
<evidence type="ECO:0000256" key="7">
    <source>
        <dbReference type="ARBA" id="ARBA00022722"/>
    </source>
</evidence>
<keyword evidence="10" id="KW-0805">Transcription regulation</keyword>
<evidence type="ECO:0000256" key="4">
    <source>
        <dbReference type="ARBA" id="ARBA00022472"/>
    </source>
</evidence>
<sequence>LLLTGNLLTMGVPALFRWLAGKYPKIVEKVVEEQPVEIHGVVIPPNISKPNPNGIEFDNLYLDMNGIIHPCCHPDDKPAPATEDEMIIEVFKYTERIINMIRPRKILYLAIDGVAPRAKMNQQRSRRFRTAKESKEKLEEETRTLSELEAAGKIHTTVEIKKEWDSNCITPGTPFMAHLATCLRYWLAHKLNTDPGWKNLKAILSDANVPGEGEHKIMEFIRSQRASPDHDPNTCHVIYGLDADLIMLSLGTHEPHFKVLREDVFFKEGLIKGCFICGQTGHQATQCTGKAKEKQGDFDEKSKSTDPKPYVFLDVQILREYLEIELEVPLLPFRPDFERSIDDWVFLCFFVGNDFLPHLPSLEIREGAIDTLTSIWKKVLPEMGGYLTKNGEVNLERAQVLITQLGYREDQIFRDRHEREERREHANKRRKLQEAVAKNIDAPPEVVHSTKKISFEYSKVIDLLFITRLYNLYFL</sequence>
<dbReference type="GO" id="GO:0004534">
    <property type="term" value="F:5'-3' RNA exonuclease activity"/>
    <property type="evidence" value="ECO:0007669"/>
    <property type="project" value="UniProtKB-ARBA"/>
</dbReference>
<evidence type="ECO:0000256" key="2">
    <source>
        <dbReference type="ARBA" id="ARBA00006994"/>
    </source>
</evidence>
<keyword evidence="4" id="KW-0806">Transcription termination</keyword>
<dbReference type="GO" id="GO:0000956">
    <property type="term" value="P:nuclear-transcribed mRNA catabolic process"/>
    <property type="evidence" value="ECO:0007669"/>
    <property type="project" value="TreeGrafter"/>
</dbReference>
<evidence type="ECO:0000256" key="12">
    <source>
        <dbReference type="ARBA" id="ARBA00023163"/>
    </source>
</evidence>
<dbReference type="AlphaFoldDB" id="A0A9N9HGJ7"/>
<dbReference type="GO" id="GO:0006353">
    <property type="term" value="P:DNA-templated transcription termination"/>
    <property type="evidence" value="ECO:0007669"/>
    <property type="project" value="UniProtKB-KW"/>
</dbReference>
<dbReference type="Pfam" id="PF17846">
    <property type="entry name" value="XRN_M"/>
    <property type="match status" value="1"/>
</dbReference>
<evidence type="ECO:0000259" key="18">
    <source>
        <dbReference type="PROSITE" id="PS50158"/>
    </source>
</evidence>
<keyword evidence="12" id="KW-0804">Transcription</keyword>
<dbReference type="EMBL" id="CAJVPS010012632">
    <property type="protein sequence ID" value="CAG8672280.1"/>
    <property type="molecule type" value="Genomic_DNA"/>
</dbReference>
<protein>
    <recommendedName>
        <fullName evidence="3">5'-3' exoribonuclease 2</fullName>
    </recommendedName>
</protein>
<dbReference type="Proteomes" id="UP000789508">
    <property type="component" value="Unassembled WGS sequence"/>
</dbReference>
<evidence type="ECO:0000256" key="11">
    <source>
        <dbReference type="ARBA" id="ARBA00023054"/>
    </source>
</evidence>
<comment type="subcellular location">
    <subcellularLocation>
        <location evidence="1">Nucleus</location>
    </subcellularLocation>
</comment>
<keyword evidence="7" id="KW-0540">Nuclease</keyword>
<evidence type="ECO:0000313" key="20">
    <source>
        <dbReference type="Proteomes" id="UP000789508"/>
    </source>
</evidence>
<keyword evidence="16" id="KW-0862">Zinc</keyword>
<keyword evidence="11 17" id="KW-0175">Coiled coil</keyword>
<dbReference type="Pfam" id="PF00098">
    <property type="entry name" value="zf-CCHC"/>
    <property type="match status" value="1"/>
</dbReference>
<dbReference type="InterPro" id="IPR041412">
    <property type="entry name" value="Xrn1_helical"/>
</dbReference>
<keyword evidence="20" id="KW-1185">Reference proteome</keyword>
<dbReference type="GO" id="GO:0005634">
    <property type="term" value="C:nucleus"/>
    <property type="evidence" value="ECO:0007669"/>
    <property type="project" value="UniProtKB-SubCell"/>
</dbReference>
<evidence type="ECO:0000256" key="14">
    <source>
        <dbReference type="ARBA" id="ARBA00046137"/>
    </source>
</evidence>
<feature type="coiled-coil region" evidence="17">
    <location>
        <begin position="121"/>
        <end position="151"/>
    </location>
</feature>
<keyword evidence="16" id="KW-0863">Zinc-finger</keyword>
<evidence type="ECO:0000256" key="1">
    <source>
        <dbReference type="ARBA" id="ARBA00004123"/>
    </source>
</evidence>
<evidence type="ECO:0000256" key="6">
    <source>
        <dbReference type="ARBA" id="ARBA00022664"/>
    </source>
</evidence>
<keyword evidence="9" id="KW-0269">Exonuclease</keyword>
<dbReference type="InterPro" id="IPR004859">
    <property type="entry name" value="Xrn1_N"/>
</dbReference>
<dbReference type="InterPro" id="IPR027073">
    <property type="entry name" value="5_3_exoribonuclease"/>
</dbReference>
<evidence type="ECO:0000256" key="15">
    <source>
        <dbReference type="ARBA" id="ARBA00046943"/>
    </source>
</evidence>
<feature type="non-terminal residue" evidence="19">
    <location>
        <position position="475"/>
    </location>
</feature>
<proteinExistence type="inferred from homology"/>
<dbReference type="SMART" id="SM00343">
    <property type="entry name" value="ZnF_C2HC"/>
    <property type="match status" value="1"/>
</dbReference>
<keyword evidence="16" id="KW-0479">Metal-binding</keyword>
<gene>
    <name evidence="19" type="ORF">ALEPTO_LOCUS10630</name>
</gene>
<dbReference type="PROSITE" id="PS50158">
    <property type="entry name" value="ZF_CCHC"/>
    <property type="match status" value="1"/>
</dbReference>
<evidence type="ECO:0000256" key="10">
    <source>
        <dbReference type="ARBA" id="ARBA00023015"/>
    </source>
</evidence>
<name>A0A9N9HGJ7_9GLOM</name>
<keyword evidence="5" id="KW-0698">rRNA processing</keyword>
<comment type="function">
    <text evidence="14">Possesses 5'-&gt;3' exoribonuclease activity. Required for the processing of nuclear mRNA and rRNA precursors. May promote the termination of transcription by RNA polymerase II. Essential for vegetative cell growth and chromosome segregation.</text>
</comment>
<dbReference type="PANTHER" id="PTHR12341">
    <property type="entry name" value="5'-&gt;3' EXORIBONUCLEASE"/>
    <property type="match status" value="1"/>
</dbReference>
<dbReference type="GO" id="GO:0006397">
    <property type="term" value="P:mRNA processing"/>
    <property type="evidence" value="ECO:0007669"/>
    <property type="project" value="UniProtKB-KW"/>
</dbReference>
<evidence type="ECO:0000256" key="8">
    <source>
        <dbReference type="ARBA" id="ARBA00022801"/>
    </source>
</evidence>
<dbReference type="GO" id="GO:0006364">
    <property type="term" value="P:rRNA processing"/>
    <property type="evidence" value="ECO:0007669"/>
    <property type="project" value="UniProtKB-KW"/>
</dbReference>
<evidence type="ECO:0000256" key="17">
    <source>
        <dbReference type="SAM" id="Coils"/>
    </source>
</evidence>
<dbReference type="InterPro" id="IPR001878">
    <property type="entry name" value="Znf_CCHC"/>
</dbReference>
<dbReference type="GO" id="GO:0008270">
    <property type="term" value="F:zinc ion binding"/>
    <property type="evidence" value="ECO:0007669"/>
    <property type="project" value="UniProtKB-KW"/>
</dbReference>
<organism evidence="19 20">
    <name type="scientific">Ambispora leptoticha</name>
    <dbReference type="NCBI Taxonomy" id="144679"/>
    <lineage>
        <taxon>Eukaryota</taxon>
        <taxon>Fungi</taxon>
        <taxon>Fungi incertae sedis</taxon>
        <taxon>Mucoromycota</taxon>
        <taxon>Glomeromycotina</taxon>
        <taxon>Glomeromycetes</taxon>
        <taxon>Archaeosporales</taxon>
        <taxon>Ambisporaceae</taxon>
        <taxon>Ambispora</taxon>
    </lineage>
</organism>
<keyword evidence="13" id="KW-0539">Nucleus</keyword>
<dbReference type="GO" id="GO:0003723">
    <property type="term" value="F:RNA binding"/>
    <property type="evidence" value="ECO:0007669"/>
    <property type="project" value="TreeGrafter"/>
</dbReference>
<keyword evidence="8" id="KW-0378">Hydrolase</keyword>
<dbReference type="PANTHER" id="PTHR12341:SF41">
    <property type="entry name" value="5'-3' EXORIBONUCLEASE 2"/>
    <property type="match status" value="1"/>
</dbReference>
<dbReference type="Pfam" id="PF03159">
    <property type="entry name" value="XRN_N"/>
    <property type="match status" value="1"/>
</dbReference>
<dbReference type="OrthoDB" id="372487at2759"/>
<comment type="similarity">
    <text evidence="2">Belongs to the 5'-3' exonuclease family. XRN2/RAT1 subfamily.</text>
</comment>
<evidence type="ECO:0000256" key="13">
    <source>
        <dbReference type="ARBA" id="ARBA00023242"/>
    </source>
</evidence>
<dbReference type="FunFam" id="3.40.50.12390:FF:000005">
    <property type="entry name" value="5'-3' exoribonuclease 2"/>
    <property type="match status" value="1"/>
</dbReference>
<dbReference type="Gene3D" id="3.40.50.12390">
    <property type="match status" value="1"/>
</dbReference>
<accession>A0A9N9HGJ7</accession>
<keyword evidence="6" id="KW-0507">mRNA processing</keyword>
<comment type="caution">
    <text evidence="19">The sequence shown here is derived from an EMBL/GenBank/DDBJ whole genome shotgun (WGS) entry which is preliminary data.</text>
</comment>
<evidence type="ECO:0000313" key="19">
    <source>
        <dbReference type="EMBL" id="CAG8672280.1"/>
    </source>
</evidence>
<evidence type="ECO:0000256" key="3">
    <source>
        <dbReference type="ARBA" id="ARBA00013845"/>
    </source>
</evidence>